<evidence type="ECO:0000313" key="6">
    <source>
        <dbReference type="EMBL" id="KAG6437245.1"/>
    </source>
</evidence>
<protein>
    <recommendedName>
        <fullName evidence="5">Bifunctional inhibitor/plant lipid transfer protein/seed storage helical domain-containing protein</fullName>
    </recommendedName>
</protein>
<proteinExistence type="inferred from homology"/>
<comment type="caution">
    <text evidence="6">The sequence shown here is derived from an EMBL/GenBank/DDBJ whole genome shotgun (WGS) entry which is preliminary data.</text>
</comment>
<dbReference type="SMART" id="SM00499">
    <property type="entry name" value="AAI"/>
    <property type="match status" value="1"/>
</dbReference>
<comment type="similarity">
    <text evidence="1">Belongs to the 2S seed storage albumins family.</text>
</comment>
<dbReference type="SUPFAM" id="SSF47699">
    <property type="entry name" value="Bifunctional inhibitor/lipid-transfer protein/seed storage 2S albumin"/>
    <property type="match status" value="1"/>
</dbReference>
<dbReference type="PANTHER" id="PTHR35496">
    <property type="entry name" value="2S SEED STORAGE PROTEIN 1-RELATED"/>
    <property type="match status" value="1"/>
</dbReference>
<sequence length="146" mass="16422">MAIKAAVAAALLMALVAVASATTYTTTVTTTSYDERGSQKYQQCSQKVQGRQFQSCQSFLKQRSYLEMDSSSSKQEEYVEQCCEQLKDMDRYQCGCEAIKRAVQKAQQGGSSYQTGQSEKIYERARALPRLCRLSEQQCSFNLVFV</sequence>
<feature type="signal peptide" evidence="4">
    <location>
        <begin position="1"/>
        <end position="21"/>
    </location>
</feature>
<evidence type="ECO:0000256" key="3">
    <source>
        <dbReference type="ARBA" id="ARBA00023129"/>
    </source>
</evidence>
<accession>A0A8X8YT46</accession>
<organism evidence="6">
    <name type="scientific">Salvia splendens</name>
    <name type="common">Scarlet sage</name>
    <dbReference type="NCBI Taxonomy" id="180675"/>
    <lineage>
        <taxon>Eukaryota</taxon>
        <taxon>Viridiplantae</taxon>
        <taxon>Streptophyta</taxon>
        <taxon>Embryophyta</taxon>
        <taxon>Tracheophyta</taxon>
        <taxon>Spermatophyta</taxon>
        <taxon>Magnoliopsida</taxon>
        <taxon>eudicotyledons</taxon>
        <taxon>Gunneridae</taxon>
        <taxon>Pentapetalae</taxon>
        <taxon>asterids</taxon>
        <taxon>lamiids</taxon>
        <taxon>Lamiales</taxon>
        <taxon>Lamiaceae</taxon>
        <taxon>Nepetoideae</taxon>
        <taxon>Mentheae</taxon>
        <taxon>Salviinae</taxon>
        <taxon>Salvia</taxon>
        <taxon>Salvia subgen. Calosphace</taxon>
        <taxon>core Calosphace</taxon>
    </lineage>
</organism>
<dbReference type="Gene3D" id="1.10.110.10">
    <property type="entry name" value="Plant lipid-transfer and hydrophobic proteins"/>
    <property type="match status" value="1"/>
</dbReference>
<dbReference type="OrthoDB" id="1922883at2759"/>
<dbReference type="EMBL" id="PNBA02000001">
    <property type="protein sequence ID" value="KAG6437245.1"/>
    <property type="molecule type" value="Genomic_DNA"/>
</dbReference>
<evidence type="ECO:0000259" key="5">
    <source>
        <dbReference type="SMART" id="SM00499"/>
    </source>
</evidence>
<feature type="chain" id="PRO_5036497976" description="Bifunctional inhibitor/plant lipid transfer protein/seed storage helical domain-containing protein" evidence="4">
    <location>
        <begin position="22"/>
        <end position="146"/>
    </location>
</feature>
<feature type="domain" description="Bifunctional inhibitor/plant lipid transfer protein/seed storage helical" evidence="5">
    <location>
        <begin position="44"/>
        <end position="139"/>
    </location>
</feature>
<gene>
    <name evidence="6" type="ORF">SASPL_102157</name>
</gene>
<reference evidence="6" key="1">
    <citation type="submission" date="2018-01" db="EMBL/GenBank/DDBJ databases">
        <authorList>
            <person name="Mao J.F."/>
        </authorList>
    </citation>
    <scope>NUCLEOTIDE SEQUENCE</scope>
    <source>
        <strain evidence="6">Huo1</strain>
        <tissue evidence="6">Leaf</tissue>
    </source>
</reference>
<dbReference type="PANTHER" id="PTHR35496:SF4">
    <property type="entry name" value="2S SULFUR-RICH SEED STORAGE PROTEIN 2-LIKE"/>
    <property type="match status" value="1"/>
</dbReference>
<evidence type="ECO:0000256" key="2">
    <source>
        <dbReference type="ARBA" id="ARBA00022761"/>
    </source>
</evidence>
<evidence type="ECO:0000256" key="4">
    <source>
        <dbReference type="SAM" id="SignalP"/>
    </source>
</evidence>
<dbReference type="Pfam" id="PF00234">
    <property type="entry name" value="Tryp_alpha_amyl"/>
    <property type="match status" value="1"/>
</dbReference>
<evidence type="ECO:0000313" key="7">
    <source>
        <dbReference type="Proteomes" id="UP000298416"/>
    </source>
</evidence>
<evidence type="ECO:0000256" key="1">
    <source>
        <dbReference type="ARBA" id="ARBA00008262"/>
    </source>
</evidence>
<name>A0A8X8YT46_SALSN</name>
<dbReference type="Proteomes" id="UP000298416">
    <property type="component" value="Unassembled WGS sequence"/>
</dbReference>
<keyword evidence="3" id="KW-0708">Seed storage protein</keyword>
<keyword evidence="4" id="KW-0732">Signal</keyword>
<keyword evidence="7" id="KW-1185">Reference proteome</keyword>
<dbReference type="InterPro" id="IPR016140">
    <property type="entry name" value="Bifunc_inhib/LTP/seed_store"/>
</dbReference>
<dbReference type="GO" id="GO:0045735">
    <property type="term" value="F:nutrient reservoir activity"/>
    <property type="evidence" value="ECO:0007669"/>
    <property type="project" value="UniProtKB-KW"/>
</dbReference>
<reference evidence="6" key="2">
    <citation type="submission" date="2020-08" db="EMBL/GenBank/DDBJ databases">
        <title>Plant Genome Project.</title>
        <authorList>
            <person name="Zhang R.-G."/>
        </authorList>
    </citation>
    <scope>NUCLEOTIDE SEQUENCE</scope>
    <source>
        <strain evidence="6">Huo1</strain>
        <tissue evidence="6">Leaf</tissue>
    </source>
</reference>
<dbReference type="InterPro" id="IPR036312">
    <property type="entry name" value="Bifun_inhib/LTP/seed_sf"/>
</dbReference>
<dbReference type="AlphaFoldDB" id="A0A8X8YT46"/>
<keyword evidence="2" id="KW-0758">Storage protein</keyword>
<dbReference type="InterPro" id="IPR000617">
    <property type="entry name" value="Napin/2SS/CON"/>
</dbReference>